<feature type="domain" description="DNA2/NAM7 helicase-like C-terminal" evidence="7">
    <location>
        <begin position="119"/>
        <end position="288"/>
    </location>
</feature>
<keyword evidence="9" id="KW-1185">Reference proteome</keyword>
<keyword evidence="2" id="KW-0547">Nucleotide-binding</keyword>
<evidence type="ECO:0000259" key="6">
    <source>
        <dbReference type="Pfam" id="PF13086"/>
    </source>
</evidence>
<keyword evidence="4 8" id="KW-0347">Helicase</keyword>
<dbReference type="Pfam" id="PF13086">
    <property type="entry name" value="AAA_11"/>
    <property type="match status" value="1"/>
</dbReference>
<proteinExistence type="inferred from homology"/>
<evidence type="ECO:0000313" key="9">
    <source>
        <dbReference type="Proteomes" id="UP001382904"/>
    </source>
</evidence>
<sequence>MPVVSTTFSSVGSMFARLGRASIGWVLVDEAGQATPQAAAGALWRARRAVLVGDPLQLEPVVTMPAALQRRLLRAYGVDEHWLPSATSAQAVADRTNRYGTYLPAPDTGDEHVWVGSPLRVHRRCEEPMFTVSNEVAYGGLMVHGTEHKAFPDAERDGLLPSRWLNTDDPSRPSDAPWGERDRRAFEFVLDHLDRHCVAVERVRVIAPFRALVAECQKICRGRDGWTSELIEERCATVHRAQGKEADVVVLVLGGGRPGARDWAARTPHLLNVAASRAKRRLYVIGERSLWAPLPHFDVLASELTEFHHLRDRATWPPDVE</sequence>
<evidence type="ECO:0000256" key="1">
    <source>
        <dbReference type="ARBA" id="ARBA00007913"/>
    </source>
</evidence>
<dbReference type="Proteomes" id="UP001382904">
    <property type="component" value="Unassembled WGS sequence"/>
</dbReference>
<dbReference type="EC" id="3.6.4.-" evidence="8"/>
<evidence type="ECO:0000256" key="4">
    <source>
        <dbReference type="ARBA" id="ARBA00022806"/>
    </source>
</evidence>
<dbReference type="Gene3D" id="3.40.50.300">
    <property type="entry name" value="P-loop containing nucleotide triphosphate hydrolases"/>
    <property type="match status" value="2"/>
</dbReference>
<dbReference type="SUPFAM" id="SSF52540">
    <property type="entry name" value="P-loop containing nucleoside triphosphate hydrolases"/>
    <property type="match status" value="1"/>
</dbReference>
<name>A0ABU8U0N5_9ACTN</name>
<dbReference type="InterPro" id="IPR027417">
    <property type="entry name" value="P-loop_NTPase"/>
</dbReference>
<evidence type="ECO:0000259" key="7">
    <source>
        <dbReference type="Pfam" id="PF13087"/>
    </source>
</evidence>
<reference evidence="8 9" key="1">
    <citation type="submission" date="2024-03" db="EMBL/GenBank/DDBJ databases">
        <title>Novel Streptomyces species of biotechnological and ecological value are a feature of Machair soil.</title>
        <authorList>
            <person name="Prole J.R."/>
            <person name="Goodfellow M."/>
            <person name="Allenby N."/>
            <person name="Ward A.C."/>
        </authorList>
    </citation>
    <scope>NUCLEOTIDE SEQUENCE [LARGE SCALE GENOMIC DNA]</scope>
    <source>
        <strain evidence="8 9">MS1.HAVA.3</strain>
    </source>
</reference>
<gene>
    <name evidence="8" type="ORF">WKI68_05555</name>
</gene>
<evidence type="ECO:0000256" key="2">
    <source>
        <dbReference type="ARBA" id="ARBA00022741"/>
    </source>
</evidence>
<accession>A0ABU8U0N5</accession>
<dbReference type="InterPro" id="IPR041679">
    <property type="entry name" value="DNA2/NAM7-like_C"/>
</dbReference>
<evidence type="ECO:0000256" key="3">
    <source>
        <dbReference type="ARBA" id="ARBA00022801"/>
    </source>
</evidence>
<keyword evidence="5" id="KW-0067">ATP-binding</keyword>
<evidence type="ECO:0000256" key="5">
    <source>
        <dbReference type="ARBA" id="ARBA00022840"/>
    </source>
</evidence>
<dbReference type="PANTHER" id="PTHR43788:SF8">
    <property type="entry name" value="DNA-BINDING PROTEIN SMUBP-2"/>
    <property type="match status" value="1"/>
</dbReference>
<organism evidence="8 9">
    <name type="scientific">Streptomyces caledonius</name>
    <dbReference type="NCBI Taxonomy" id="3134107"/>
    <lineage>
        <taxon>Bacteria</taxon>
        <taxon>Bacillati</taxon>
        <taxon>Actinomycetota</taxon>
        <taxon>Actinomycetes</taxon>
        <taxon>Kitasatosporales</taxon>
        <taxon>Streptomycetaceae</taxon>
        <taxon>Streptomyces</taxon>
    </lineage>
</organism>
<evidence type="ECO:0000313" key="8">
    <source>
        <dbReference type="EMBL" id="MEJ8641076.1"/>
    </source>
</evidence>
<dbReference type="GO" id="GO:0004386">
    <property type="term" value="F:helicase activity"/>
    <property type="evidence" value="ECO:0007669"/>
    <property type="project" value="UniProtKB-KW"/>
</dbReference>
<feature type="domain" description="DNA2/NAM7 helicase helicase" evidence="6">
    <location>
        <begin position="3"/>
        <end position="62"/>
    </location>
</feature>
<comment type="caution">
    <text evidence="8">The sequence shown here is derived from an EMBL/GenBank/DDBJ whole genome shotgun (WGS) entry which is preliminary data.</text>
</comment>
<dbReference type="PANTHER" id="PTHR43788">
    <property type="entry name" value="DNA2/NAM7 HELICASE FAMILY MEMBER"/>
    <property type="match status" value="1"/>
</dbReference>
<dbReference type="GO" id="GO:0016787">
    <property type="term" value="F:hydrolase activity"/>
    <property type="evidence" value="ECO:0007669"/>
    <property type="project" value="UniProtKB-KW"/>
</dbReference>
<dbReference type="InterPro" id="IPR050534">
    <property type="entry name" value="Coronavir_polyprotein_1ab"/>
</dbReference>
<dbReference type="InterPro" id="IPR041677">
    <property type="entry name" value="DNA2/NAM7_AAA_11"/>
</dbReference>
<comment type="similarity">
    <text evidence="1">Belongs to the DNA2/NAM7 helicase family.</text>
</comment>
<dbReference type="Pfam" id="PF13087">
    <property type="entry name" value="AAA_12"/>
    <property type="match status" value="1"/>
</dbReference>
<protein>
    <submittedName>
        <fullName evidence="8">DEAD/DEAH box helicase</fullName>
        <ecNumber evidence="8">3.6.4.-</ecNumber>
    </submittedName>
</protein>
<dbReference type="EMBL" id="JBBKAM010000002">
    <property type="protein sequence ID" value="MEJ8641076.1"/>
    <property type="molecule type" value="Genomic_DNA"/>
</dbReference>
<keyword evidence="3 8" id="KW-0378">Hydrolase</keyword>